<organism evidence="1 2">
    <name type="scientific">Musa troglodytarum</name>
    <name type="common">fe'i banana</name>
    <dbReference type="NCBI Taxonomy" id="320322"/>
    <lineage>
        <taxon>Eukaryota</taxon>
        <taxon>Viridiplantae</taxon>
        <taxon>Streptophyta</taxon>
        <taxon>Embryophyta</taxon>
        <taxon>Tracheophyta</taxon>
        <taxon>Spermatophyta</taxon>
        <taxon>Magnoliopsida</taxon>
        <taxon>Liliopsida</taxon>
        <taxon>Zingiberales</taxon>
        <taxon>Musaceae</taxon>
        <taxon>Musa</taxon>
    </lineage>
</organism>
<reference evidence="1" key="1">
    <citation type="submission" date="2022-05" db="EMBL/GenBank/DDBJ databases">
        <title>The Musa troglodytarum L. genome provides insights into the mechanism of non-climacteric behaviour and enrichment of carotenoids.</title>
        <authorList>
            <person name="Wang J."/>
        </authorList>
    </citation>
    <scope>NUCLEOTIDE SEQUENCE</scope>
    <source>
        <tissue evidence="1">Leaf</tissue>
    </source>
</reference>
<dbReference type="Proteomes" id="UP001055439">
    <property type="component" value="Chromosome 6"/>
</dbReference>
<sequence>MSLDPSRAATSDAGEKRRDQIDRRMVELLRKRKKSRESFGEFGVCYRRIPRQRAVCDWLLWGGDSIEVVRGFSAQGKRMKKPCVVA</sequence>
<gene>
    <name evidence="1" type="ORF">MUK42_34212</name>
</gene>
<proteinExistence type="predicted"/>
<evidence type="ECO:0000313" key="1">
    <source>
        <dbReference type="EMBL" id="URE09423.1"/>
    </source>
</evidence>
<dbReference type="AlphaFoldDB" id="A0A9E7GDZ3"/>
<name>A0A9E7GDZ3_9LILI</name>
<accession>A0A9E7GDZ3</accession>
<dbReference type="EMBL" id="CP097508">
    <property type="protein sequence ID" value="URE09423.1"/>
    <property type="molecule type" value="Genomic_DNA"/>
</dbReference>
<protein>
    <submittedName>
        <fullName evidence="1">Uncharacterized protein</fullName>
    </submittedName>
</protein>
<evidence type="ECO:0000313" key="2">
    <source>
        <dbReference type="Proteomes" id="UP001055439"/>
    </source>
</evidence>
<keyword evidence="2" id="KW-1185">Reference proteome</keyword>